<organism evidence="2 3">
    <name type="scientific">Chitinophaga polysaccharea</name>
    <dbReference type="NCBI Taxonomy" id="1293035"/>
    <lineage>
        <taxon>Bacteria</taxon>
        <taxon>Pseudomonadati</taxon>
        <taxon>Bacteroidota</taxon>
        <taxon>Chitinophagia</taxon>
        <taxon>Chitinophagales</taxon>
        <taxon>Chitinophagaceae</taxon>
        <taxon>Chitinophaga</taxon>
    </lineage>
</organism>
<dbReference type="RefSeq" id="WP_145665506.1">
    <property type="nucleotide sequence ID" value="NZ_VIWO01000002.1"/>
</dbReference>
<evidence type="ECO:0000313" key="2">
    <source>
        <dbReference type="EMBL" id="TWF42276.1"/>
    </source>
</evidence>
<dbReference type="EMBL" id="VIWO01000002">
    <property type="protein sequence ID" value="TWF42276.1"/>
    <property type="molecule type" value="Genomic_DNA"/>
</dbReference>
<evidence type="ECO:0000313" key="3">
    <source>
        <dbReference type="Proteomes" id="UP000320811"/>
    </source>
</evidence>
<dbReference type="Proteomes" id="UP000320811">
    <property type="component" value="Unassembled WGS sequence"/>
</dbReference>
<dbReference type="AlphaFoldDB" id="A0A561PVX2"/>
<proteinExistence type="predicted"/>
<comment type="caution">
    <text evidence="2">The sequence shown here is derived from an EMBL/GenBank/DDBJ whole genome shotgun (WGS) entry which is preliminary data.</text>
</comment>
<gene>
    <name evidence="2" type="ORF">FHW36_10231</name>
</gene>
<evidence type="ECO:0000256" key="1">
    <source>
        <dbReference type="SAM" id="SignalP"/>
    </source>
</evidence>
<evidence type="ECO:0008006" key="4">
    <source>
        <dbReference type="Google" id="ProtNLM"/>
    </source>
</evidence>
<dbReference type="PROSITE" id="PS51257">
    <property type="entry name" value="PROKAR_LIPOPROTEIN"/>
    <property type="match status" value="1"/>
</dbReference>
<feature type="chain" id="PRO_5021943154" description="Fimbrillin-A associated anchor protein Mfa1/Mfa2" evidence="1">
    <location>
        <begin position="23"/>
        <end position="318"/>
    </location>
</feature>
<accession>A0A561PVX2</accession>
<dbReference type="OrthoDB" id="677880at2"/>
<keyword evidence="1" id="KW-0732">Signal</keyword>
<feature type="signal peptide" evidence="1">
    <location>
        <begin position="1"/>
        <end position="22"/>
    </location>
</feature>
<sequence>MKTLIFCTALLMVLLTSCSKSSHENIPKDDSQKFAIKFDISGFNQMIGDFDGNARSASGGSTAKTDPDTLKKYINYIYFYVFANGAKLKEVRQTSTDTAFGHIIDSMPAGNYNIAMIGSKDPVTIEPTYGDDRFLVFGLPGTDVFFKNIPISVSGAINQTMTLDRIVSKLKVVIKDKIPTGTKSITISLLSDPQRGGLEVVSMILNKLRLSRGEPVDGGQGLSGYSPDVIGTDTLIGTENFSKEYILFAMSSTKTVVNLLSKDAQGVTISEKNIYNVTLVPGKRTVLSGNLFTTTNLDGVNTSINNAEWAKDSVLINF</sequence>
<name>A0A561PVX2_9BACT</name>
<reference evidence="2 3" key="1">
    <citation type="submission" date="2019-06" db="EMBL/GenBank/DDBJ databases">
        <title>Sorghum-associated microbial communities from plants grown in Nebraska, USA.</title>
        <authorList>
            <person name="Schachtman D."/>
        </authorList>
    </citation>
    <scope>NUCLEOTIDE SEQUENCE [LARGE SCALE GENOMIC DNA]</scope>
    <source>
        <strain evidence="2 3">1209</strain>
    </source>
</reference>
<keyword evidence="3" id="KW-1185">Reference proteome</keyword>
<protein>
    <recommendedName>
        <fullName evidence="4">Fimbrillin-A associated anchor protein Mfa1/Mfa2</fullName>
    </recommendedName>
</protein>